<dbReference type="EnsemblMetazoa" id="SCAU004500-RA">
    <property type="protein sequence ID" value="SCAU004500-PA"/>
    <property type="gene ID" value="SCAU004500"/>
</dbReference>
<gene>
    <name evidence="2" type="primary">106091970</name>
</gene>
<feature type="coiled-coil region" evidence="1">
    <location>
        <begin position="157"/>
        <end position="187"/>
    </location>
</feature>
<organism evidence="2 3">
    <name type="scientific">Stomoxys calcitrans</name>
    <name type="common">Stable fly</name>
    <name type="synonym">Conops calcitrans</name>
    <dbReference type="NCBI Taxonomy" id="35570"/>
    <lineage>
        <taxon>Eukaryota</taxon>
        <taxon>Metazoa</taxon>
        <taxon>Ecdysozoa</taxon>
        <taxon>Arthropoda</taxon>
        <taxon>Hexapoda</taxon>
        <taxon>Insecta</taxon>
        <taxon>Pterygota</taxon>
        <taxon>Neoptera</taxon>
        <taxon>Endopterygota</taxon>
        <taxon>Diptera</taxon>
        <taxon>Brachycera</taxon>
        <taxon>Muscomorpha</taxon>
        <taxon>Muscoidea</taxon>
        <taxon>Muscidae</taxon>
        <taxon>Stomoxys</taxon>
    </lineage>
</organism>
<dbReference type="Proteomes" id="UP000095300">
    <property type="component" value="Unassembled WGS sequence"/>
</dbReference>
<evidence type="ECO:0000313" key="3">
    <source>
        <dbReference type="Proteomes" id="UP000095300"/>
    </source>
</evidence>
<accession>A0A1I8P3D6</accession>
<keyword evidence="3" id="KW-1185">Reference proteome</keyword>
<dbReference type="STRING" id="35570.A0A1I8P3D6"/>
<reference evidence="2" key="1">
    <citation type="submission" date="2020-05" db="UniProtKB">
        <authorList>
            <consortium name="EnsemblMetazoa"/>
        </authorList>
    </citation>
    <scope>IDENTIFICATION</scope>
    <source>
        <strain evidence="2">USDA</strain>
    </source>
</reference>
<keyword evidence="1" id="KW-0175">Coiled coil</keyword>
<protein>
    <submittedName>
        <fullName evidence="2">Uncharacterized protein</fullName>
    </submittedName>
</protein>
<sequence length="224" mass="26086">MDEEDDANAFFLKSIRKELITILEGVDDKDEAKFRESGLAASEFVPNRMGPSNSTIDNDLVNMHLNLKKSYELFQTIGDRLESINFCCLKSRIKDLHINDKSDESIKEIVDDFKKRYDQKRMEARLIDLTKKVGTKFRKHPGEFGDIPELSEFFRACTQLQHGLEKLKKQRNEIQDITRRMNHVVEMSYDRVNEIQQKLEADPTFAKVKIANEKVEELNLEGTK</sequence>
<dbReference type="OrthoDB" id="8012038at2759"/>
<proteinExistence type="predicted"/>
<dbReference type="KEGG" id="scac:106091970"/>
<name>A0A1I8P3D6_STOCA</name>
<dbReference type="AlphaFoldDB" id="A0A1I8P3D6"/>
<evidence type="ECO:0000313" key="2">
    <source>
        <dbReference type="EnsemblMetazoa" id="SCAU004500-PA"/>
    </source>
</evidence>
<evidence type="ECO:0000256" key="1">
    <source>
        <dbReference type="SAM" id="Coils"/>
    </source>
</evidence>
<dbReference type="VEuPathDB" id="VectorBase:SCAU004500"/>